<protein>
    <submittedName>
        <fullName evidence="1">Uncharacterized protein</fullName>
    </submittedName>
</protein>
<keyword evidence="2" id="KW-1185">Reference proteome</keyword>
<name>A0A834IBQ5_RHYFE</name>
<organism evidence="1 2">
    <name type="scientific">Rhynchophorus ferrugineus</name>
    <name type="common">Red palm weevil</name>
    <name type="synonym">Curculio ferrugineus</name>
    <dbReference type="NCBI Taxonomy" id="354439"/>
    <lineage>
        <taxon>Eukaryota</taxon>
        <taxon>Metazoa</taxon>
        <taxon>Ecdysozoa</taxon>
        <taxon>Arthropoda</taxon>
        <taxon>Hexapoda</taxon>
        <taxon>Insecta</taxon>
        <taxon>Pterygota</taxon>
        <taxon>Neoptera</taxon>
        <taxon>Endopterygota</taxon>
        <taxon>Coleoptera</taxon>
        <taxon>Polyphaga</taxon>
        <taxon>Cucujiformia</taxon>
        <taxon>Curculionidae</taxon>
        <taxon>Dryophthorinae</taxon>
        <taxon>Rhynchophorus</taxon>
    </lineage>
</organism>
<dbReference type="AlphaFoldDB" id="A0A834IBQ5"/>
<reference evidence="1" key="1">
    <citation type="submission" date="2020-08" db="EMBL/GenBank/DDBJ databases">
        <title>Genome sequencing and assembly of the red palm weevil Rhynchophorus ferrugineus.</title>
        <authorList>
            <person name="Dias G.B."/>
            <person name="Bergman C.M."/>
            <person name="Manee M."/>
        </authorList>
    </citation>
    <scope>NUCLEOTIDE SEQUENCE</scope>
    <source>
        <strain evidence="1">AA-2017</strain>
        <tissue evidence="1">Whole larva</tissue>
    </source>
</reference>
<evidence type="ECO:0000313" key="1">
    <source>
        <dbReference type="EMBL" id="KAF7278060.1"/>
    </source>
</evidence>
<accession>A0A834IBQ5</accession>
<comment type="caution">
    <text evidence="1">The sequence shown here is derived from an EMBL/GenBank/DDBJ whole genome shotgun (WGS) entry which is preliminary data.</text>
</comment>
<dbReference type="OrthoDB" id="6766830at2759"/>
<sequence length="254" mass="29453">MLEPYSTCLLVICQAHLELLDETRRPSLETQLLYPFDPKPLKNDFNDDLIEDEIEYFSNSQNDNYDNYDFSPPNGQLPDGTNIKMAGPLTSYLNGNRNNDENLLDNNVNNMSFQRKKKGQVLCRVQKTIHHHNEAGYDFFPKSFTSYSCLPVTPSNKDVFTTANHETCYVTGNNCITLEKQQLFLKRRHNINCWSHFVEVIGAGFTSKNKCSSLQMKRFFLRRNSTNTCWSDLISLDVNSGCDCLYHYNYRIHL</sequence>
<dbReference type="EMBL" id="JAACXV010000408">
    <property type="protein sequence ID" value="KAF7278060.1"/>
    <property type="molecule type" value="Genomic_DNA"/>
</dbReference>
<proteinExistence type="predicted"/>
<dbReference type="Proteomes" id="UP000625711">
    <property type="component" value="Unassembled WGS sequence"/>
</dbReference>
<evidence type="ECO:0000313" key="2">
    <source>
        <dbReference type="Proteomes" id="UP000625711"/>
    </source>
</evidence>
<gene>
    <name evidence="1" type="ORF">GWI33_008830</name>
</gene>